<proteinExistence type="predicted"/>
<gene>
    <name evidence="2" type="ORF">C2G38_2201135</name>
</gene>
<reference evidence="2 3" key="1">
    <citation type="submission" date="2018-06" db="EMBL/GenBank/DDBJ databases">
        <title>Comparative genomics reveals the genomic features of Rhizophagus irregularis, R. cerebriforme, R. diaphanum and Gigaspora rosea, and their symbiotic lifestyle signature.</title>
        <authorList>
            <person name="Morin E."/>
            <person name="San Clemente H."/>
            <person name="Chen E.C.H."/>
            <person name="De La Providencia I."/>
            <person name="Hainaut M."/>
            <person name="Kuo A."/>
            <person name="Kohler A."/>
            <person name="Murat C."/>
            <person name="Tang N."/>
            <person name="Roy S."/>
            <person name="Loubradou J."/>
            <person name="Henrissat B."/>
            <person name="Grigoriev I.V."/>
            <person name="Corradi N."/>
            <person name="Roux C."/>
            <person name="Martin F.M."/>
        </authorList>
    </citation>
    <scope>NUCLEOTIDE SEQUENCE [LARGE SCALE GENOMIC DNA]</scope>
    <source>
        <strain evidence="2 3">DAOM 194757</strain>
    </source>
</reference>
<evidence type="ECO:0000256" key="1">
    <source>
        <dbReference type="SAM" id="MobiDB-lite"/>
    </source>
</evidence>
<keyword evidence="3" id="KW-1185">Reference proteome</keyword>
<organism evidence="2 3">
    <name type="scientific">Gigaspora rosea</name>
    <dbReference type="NCBI Taxonomy" id="44941"/>
    <lineage>
        <taxon>Eukaryota</taxon>
        <taxon>Fungi</taxon>
        <taxon>Fungi incertae sedis</taxon>
        <taxon>Mucoromycota</taxon>
        <taxon>Glomeromycotina</taxon>
        <taxon>Glomeromycetes</taxon>
        <taxon>Diversisporales</taxon>
        <taxon>Gigasporaceae</taxon>
        <taxon>Gigaspora</taxon>
    </lineage>
</organism>
<dbReference type="EMBL" id="QKWP01001041">
    <property type="protein sequence ID" value="RIB12256.1"/>
    <property type="molecule type" value="Genomic_DNA"/>
</dbReference>
<feature type="compositionally biased region" description="Acidic residues" evidence="1">
    <location>
        <begin position="36"/>
        <end position="50"/>
    </location>
</feature>
<evidence type="ECO:0000313" key="3">
    <source>
        <dbReference type="Proteomes" id="UP000266673"/>
    </source>
</evidence>
<name>A0A397UYE5_9GLOM</name>
<evidence type="ECO:0000313" key="2">
    <source>
        <dbReference type="EMBL" id="RIB12256.1"/>
    </source>
</evidence>
<dbReference type="OrthoDB" id="10514260at2759"/>
<sequence>MKRRQQLAFAYNRNTRTWTQETQDNYVFEDNMYEDTQGDNMYEDTQDDDMYGNIHNNNRDKDILENASENTQSYNLPEENIVTSDENSEEEQEWNNNDIVYEAENEKTYKKMMLYHKHQ</sequence>
<accession>A0A397UYE5</accession>
<comment type="caution">
    <text evidence="2">The sequence shown here is derived from an EMBL/GenBank/DDBJ whole genome shotgun (WGS) entry which is preliminary data.</text>
</comment>
<dbReference type="AlphaFoldDB" id="A0A397UYE5"/>
<feature type="region of interest" description="Disordered" evidence="1">
    <location>
        <begin position="70"/>
        <end position="95"/>
    </location>
</feature>
<feature type="compositionally biased region" description="Polar residues" evidence="1">
    <location>
        <begin position="70"/>
        <end position="85"/>
    </location>
</feature>
<protein>
    <submittedName>
        <fullName evidence="2">Uncharacterized protein</fullName>
    </submittedName>
</protein>
<dbReference type="Proteomes" id="UP000266673">
    <property type="component" value="Unassembled WGS sequence"/>
</dbReference>
<feature type="region of interest" description="Disordered" evidence="1">
    <location>
        <begin position="36"/>
        <end position="58"/>
    </location>
</feature>